<feature type="region of interest" description="Disordered" evidence="1">
    <location>
        <begin position="46"/>
        <end position="69"/>
    </location>
</feature>
<keyword evidence="3" id="KW-1185">Reference proteome</keyword>
<dbReference type="Proteomes" id="UP000285478">
    <property type="component" value="Chromosome"/>
</dbReference>
<dbReference type="KEGG" id="htr:EPV75_00825"/>
<feature type="compositionally biased region" description="Polar residues" evidence="1">
    <location>
        <begin position="52"/>
        <end position="69"/>
    </location>
</feature>
<gene>
    <name evidence="2" type="ORF">EPV75_00825</name>
</gene>
<dbReference type="EMBL" id="CP035033">
    <property type="protein sequence ID" value="QAB14317.1"/>
    <property type="molecule type" value="Genomic_DNA"/>
</dbReference>
<dbReference type="InterPro" id="IPR025906">
    <property type="entry name" value="YjfB_motility"/>
</dbReference>
<accession>A0A451G4C4</accession>
<dbReference type="AlphaFoldDB" id="A0A451G4C4"/>
<evidence type="ECO:0000313" key="2">
    <source>
        <dbReference type="EMBL" id="QAB14317.1"/>
    </source>
</evidence>
<protein>
    <submittedName>
        <fullName evidence="2">Putative motility protein</fullName>
    </submittedName>
</protein>
<dbReference type="RefSeq" id="WP_128384154.1">
    <property type="nucleotide sequence ID" value="NZ_CP035033.1"/>
</dbReference>
<dbReference type="Pfam" id="PF14070">
    <property type="entry name" value="YjfB_motility"/>
    <property type="match status" value="1"/>
</dbReference>
<proteinExistence type="predicted"/>
<name>A0A451G4C4_9GAMM</name>
<evidence type="ECO:0000313" key="3">
    <source>
        <dbReference type="Proteomes" id="UP000285478"/>
    </source>
</evidence>
<organism evidence="2 3">
    <name type="scientific">Hydrogenovibrio thermophilus</name>
    <dbReference type="NCBI Taxonomy" id="265883"/>
    <lineage>
        <taxon>Bacteria</taxon>
        <taxon>Pseudomonadati</taxon>
        <taxon>Pseudomonadota</taxon>
        <taxon>Gammaproteobacteria</taxon>
        <taxon>Thiotrichales</taxon>
        <taxon>Piscirickettsiaceae</taxon>
        <taxon>Hydrogenovibrio</taxon>
    </lineage>
</organism>
<sequence length="69" mass="7195">MDVSANGAVNAAMQQQQVYAQQEAQISMLKKAMDVQTQGALSLIESLPTPAPSTQGLPPNLGNNINVTA</sequence>
<reference evidence="2 3" key="1">
    <citation type="journal article" date="2018" name="Environ. Microbiol.">
        <title>Genomes of ubiquitous marine and hypersaline Hydrogenovibrio, Thiomicrorhabdus and Thiomicrospira spp. encode a diversity of mechanisms to sustain chemolithoautotrophy in heterogeneous environments.</title>
        <authorList>
            <person name="Scott K.M."/>
            <person name="Williams J."/>
            <person name="Porter C.M.B."/>
            <person name="Russel S."/>
            <person name="Harmer T.L."/>
            <person name="Paul J.H."/>
            <person name="Antonen K.M."/>
            <person name="Bridges M.K."/>
            <person name="Camper G.J."/>
            <person name="Campla C.K."/>
            <person name="Casella L.G."/>
            <person name="Chase E."/>
            <person name="Conrad J.W."/>
            <person name="Cruz M.C."/>
            <person name="Dunlap D.S."/>
            <person name="Duran L."/>
            <person name="Fahsbender E.M."/>
            <person name="Goldsmith D.B."/>
            <person name="Keeley R.F."/>
            <person name="Kondoff M.R."/>
            <person name="Kussy B.I."/>
            <person name="Lane M.K."/>
            <person name="Lawler S."/>
            <person name="Leigh B.A."/>
            <person name="Lewis C."/>
            <person name="Lostal L.M."/>
            <person name="Marking D."/>
            <person name="Mancera P.A."/>
            <person name="McClenthan E.C."/>
            <person name="McIntyre E.A."/>
            <person name="Mine J.A."/>
            <person name="Modi S."/>
            <person name="Moore B.D."/>
            <person name="Morgan W.A."/>
            <person name="Nelson K.M."/>
            <person name="Nguyen K.N."/>
            <person name="Ogburn N."/>
            <person name="Parrino D.G."/>
            <person name="Pedapudi A.D."/>
            <person name="Pelham R.P."/>
            <person name="Preece A.M."/>
            <person name="Rampersad E.A."/>
            <person name="Richardson J.C."/>
            <person name="Rodgers C.M."/>
            <person name="Schaffer B.L."/>
            <person name="Sheridan N.E."/>
            <person name="Solone M.R."/>
            <person name="Staley Z.R."/>
            <person name="Tabuchi M."/>
            <person name="Waide R.J."/>
            <person name="Wanjugi P.W."/>
            <person name="Young S."/>
            <person name="Clum A."/>
            <person name="Daum C."/>
            <person name="Huntemann M."/>
            <person name="Ivanova N."/>
            <person name="Kyrpides N."/>
            <person name="Mikhailova N."/>
            <person name="Palaniappan K."/>
            <person name="Pillay M."/>
            <person name="Reddy T.B.K."/>
            <person name="Shapiro N."/>
            <person name="Stamatis D."/>
            <person name="Varghese N."/>
            <person name="Woyke T."/>
            <person name="Boden R."/>
            <person name="Freyermuth S.K."/>
            <person name="Kerfeld C.A."/>
        </authorList>
    </citation>
    <scope>NUCLEOTIDE SEQUENCE [LARGE SCALE GENOMIC DNA]</scope>
    <source>
        <strain evidence="2 3">JR-2</strain>
    </source>
</reference>
<evidence type="ECO:0000256" key="1">
    <source>
        <dbReference type="SAM" id="MobiDB-lite"/>
    </source>
</evidence>